<dbReference type="EnsemblPlants" id="OB12G20160.1">
    <property type="protein sequence ID" value="OB12G20160.1"/>
    <property type="gene ID" value="OB12G20160"/>
</dbReference>
<keyword evidence="1" id="KW-1133">Transmembrane helix</keyword>
<dbReference type="HOGENOM" id="CLU_2281766_0_0_1"/>
<dbReference type="AlphaFoldDB" id="J3NDF8"/>
<evidence type="ECO:0000256" key="1">
    <source>
        <dbReference type="SAM" id="Phobius"/>
    </source>
</evidence>
<keyword evidence="1" id="KW-0472">Membrane</keyword>
<evidence type="ECO:0000313" key="3">
    <source>
        <dbReference type="Proteomes" id="UP000006038"/>
    </source>
</evidence>
<sequence length="102" mass="11811">MLLGAEKEKRKEKEMWHQPCLKLYQGHITVGSTNFCWSNFVSIFFTNPGIMYFFASALLCPLVSTCKFTSKFLFTQFINVRSFCVMTGQLSNFYLPKSARLN</sequence>
<accession>J3NDF8</accession>
<feature type="transmembrane region" description="Helical" evidence="1">
    <location>
        <begin position="40"/>
        <end position="63"/>
    </location>
</feature>
<proteinExistence type="predicted"/>
<dbReference type="Proteomes" id="UP000006038">
    <property type="component" value="Chromosome 12"/>
</dbReference>
<organism evidence="2">
    <name type="scientific">Oryza brachyantha</name>
    <name type="common">malo sina</name>
    <dbReference type="NCBI Taxonomy" id="4533"/>
    <lineage>
        <taxon>Eukaryota</taxon>
        <taxon>Viridiplantae</taxon>
        <taxon>Streptophyta</taxon>
        <taxon>Embryophyta</taxon>
        <taxon>Tracheophyta</taxon>
        <taxon>Spermatophyta</taxon>
        <taxon>Magnoliopsida</taxon>
        <taxon>Liliopsida</taxon>
        <taxon>Poales</taxon>
        <taxon>Poaceae</taxon>
        <taxon>BOP clade</taxon>
        <taxon>Oryzoideae</taxon>
        <taxon>Oryzeae</taxon>
        <taxon>Oryzinae</taxon>
        <taxon>Oryza</taxon>
    </lineage>
</organism>
<dbReference type="Gramene" id="OB12G20160.1">
    <property type="protein sequence ID" value="OB12G20160.1"/>
    <property type="gene ID" value="OB12G20160"/>
</dbReference>
<evidence type="ECO:0000313" key="2">
    <source>
        <dbReference type="EnsemblPlants" id="OB12G20160.1"/>
    </source>
</evidence>
<protein>
    <submittedName>
        <fullName evidence="2">Uncharacterized protein</fullName>
    </submittedName>
</protein>
<name>J3NDF8_ORYBR</name>
<keyword evidence="3" id="KW-1185">Reference proteome</keyword>
<reference evidence="2" key="2">
    <citation type="submission" date="2013-04" db="UniProtKB">
        <authorList>
            <consortium name="EnsemblPlants"/>
        </authorList>
    </citation>
    <scope>IDENTIFICATION</scope>
</reference>
<reference evidence="2" key="1">
    <citation type="journal article" date="2013" name="Nat. Commun.">
        <title>Whole-genome sequencing of Oryza brachyantha reveals mechanisms underlying Oryza genome evolution.</title>
        <authorList>
            <person name="Chen J."/>
            <person name="Huang Q."/>
            <person name="Gao D."/>
            <person name="Wang J."/>
            <person name="Lang Y."/>
            <person name="Liu T."/>
            <person name="Li B."/>
            <person name="Bai Z."/>
            <person name="Luis Goicoechea J."/>
            <person name="Liang C."/>
            <person name="Chen C."/>
            <person name="Zhang W."/>
            <person name="Sun S."/>
            <person name="Liao Y."/>
            <person name="Zhang X."/>
            <person name="Yang L."/>
            <person name="Song C."/>
            <person name="Wang M."/>
            <person name="Shi J."/>
            <person name="Liu G."/>
            <person name="Liu J."/>
            <person name="Zhou H."/>
            <person name="Zhou W."/>
            <person name="Yu Q."/>
            <person name="An N."/>
            <person name="Chen Y."/>
            <person name="Cai Q."/>
            <person name="Wang B."/>
            <person name="Liu B."/>
            <person name="Min J."/>
            <person name="Huang Y."/>
            <person name="Wu H."/>
            <person name="Li Z."/>
            <person name="Zhang Y."/>
            <person name="Yin Y."/>
            <person name="Song W."/>
            <person name="Jiang J."/>
            <person name="Jackson S.A."/>
            <person name="Wing R.A."/>
            <person name="Wang J."/>
            <person name="Chen M."/>
        </authorList>
    </citation>
    <scope>NUCLEOTIDE SEQUENCE [LARGE SCALE GENOMIC DNA]</scope>
    <source>
        <strain evidence="2">cv. IRGC 101232</strain>
    </source>
</reference>
<keyword evidence="1" id="KW-0812">Transmembrane</keyword>